<dbReference type="InterPro" id="IPR022742">
    <property type="entry name" value="Hydrolase_4"/>
</dbReference>
<keyword evidence="3" id="KW-0378">Hydrolase</keyword>
<accession>A0A1U9NK23</accession>
<protein>
    <submittedName>
        <fullName evidence="3">Phospholipase YtpA</fullName>
        <ecNumber evidence="3">3.1.1.-</ecNumber>
    </submittedName>
</protein>
<evidence type="ECO:0000313" key="3">
    <source>
        <dbReference type="EMBL" id="AQT68165.1"/>
    </source>
</evidence>
<dbReference type="STRING" id="1936003.STSP2_01320"/>
<dbReference type="Proteomes" id="UP000189674">
    <property type="component" value="Chromosome"/>
</dbReference>
<name>A0A1U9NK23_9BACT</name>
<dbReference type="GO" id="GO:0016787">
    <property type="term" value="F:hydrolase activity"/>
    <property type="evidence" value="ECO:0007669"/>
    <property type="project" value="UniProtKB-KW"/>
</dbReference>
<dbReference type="KEGG" id="alus:STSP2_01320"/>
<dbReference type="OrthoDB" id="9806902at2"/>
<dbReference type="EC" id="3.1.1.-" evidence="3"/>
<reference evidence="4" key="1">
    <citation type="submission" date="2017-02" db="EMBL/GenBank/DDBJ databases">
        <title>Comparative genomics and description of representatives of a novel lineage of planctomycetes thriving in anoxic sediments.</title>
        <authorList>
            <person name="Spring S."/>
            <person name="Bunk B."/>
            <person name="Sproer C."/>
        </authorList>
    </citation>
    <scope>NUCLEOTIDE SEQUENCE [LARGE SCALE GENOMIC DNA]</scope>
    <source>
        <strain evidence="4">ST-NAGAB-D1</strain>
    </source>
</reference>
<evidence type="ECO:0000259" key="2">
    <source>
        <dbReference type="Pfam" id="PF12146"/>
    </source>
</evidence>
<evidence type="ECO:0000313" key="4">
    <source>
        <dbReference type="Proteomes" id="UP000189674"/>
    </source>
</evidence>
<dbReference type="PANTHER" id="PTHR11614">
    <property type="entry name" value="PHOSPHOLIPASE-RELATED"/>
    <property type="match status" value="1"/>
</dbReference>
<dbReference type="Gene3D" id="3.40.50.1820">
    <property type="entry name" value="alpha/beta hydrolase"/>
    <property type="match status" value="1"/>
</dbReference>
<keyword evidence="1" id="KW-1133">Transmembrane helix</keyword>
<keyword evidence="1" id="KW-0472">Membrane</keyword>
<feature type="domain" description="Serine aminopeptidase S33" evidence="2">
    <location>
        <begin position="105"/>
        <end position="331"/>
    </location>
</feature>
<keyword evidence="4" id="KW-1185">Reference proteome</keyword>
<dbReference type="EMBL" id="CP019791">
    <property type="protein sequence ID" value="AQT68165.1"/>
    <property type="molecule type" value="Genomic_DNA"/>
</dbReference>
<evidence type="ECO:0000256" key="1">
    <source>
        <dbReference type="SAM" id="Phobius"/>
    </source>
</evidence>
<dbReference type="InterPro" id="IPR029058">
    <property type="entry name" value="AB_hydrolase_fold"/>
</dbReference>
<dbReference type="SUPFAM" id="SSF53474">
    <property type="entry name" value="alpha/beta-Hydrolases"/>
    <property type="match status" value="1"/>
</dbReference>
<gene>
    <name evidence="3" type="primary">ytpA</name>
    <name evidence="3" type="ORF">STSP2_01320</name>
</gene>
<keyword evidence="1" id="KW-0812">Transmembrane</keyword>
<feature type="transmembrane region" description="Helical" evidence="1">
    <location>
        <begin position="12"/>
        <end position="33"/>
    </location>
</feature>
<dbReference type="Pfam" id="PF12146">
    <property type="entry name" value="Hydrolase_4"/>
    <property type="match status" value="1"/>
</dbReference>
<dbReference type="InterPro" id="IPR051044">
    <property type="entry name" value="MAG_DAG_Lipase"/>
</dbReference>
<proteinExistence type="predicted"/>
<sequence>MAGKAIKIRLKYAIWLIGAVVFCCFVFGMVKYAKGHAMDEKRHTIQSQLQPLSQANGEYPQAVKEYFDHYGLGAGEGRGQVEHLFGTFESQGYTLAGHIYRPESYKATVVLMHGYLNHCGQLRYIIEYLLDHGFAVAAYDKPGHGLSSGERAAVESFDVYRKALRDFRDEAAKYLDGPYHVVAFSNGACPVIQDVLGDEGGSFERVVLAAPLVRPVAWKQTKFTYPLYSRFVTSVKRLPRCNTNNKEFIRFNRNEDFLHARAVPLVWVKALFDWNDWVERAKPSDKEVLIVQGDRDGTVDWVHNIAFLESKLPNARVELVEGAKHELFNESLGLREQVFGTVVDYLDGKG</sequence>
<dbReference type="AlphaFoldDB" id="A0A1U9NK23"/>
<organism evidence="3 4">
    <name type="scientific">Anaerohalosphaera lusitana</name>
    <dbReference type="NCBI Taxonomy" id="1936003"/>
    <lineage>
        <taxon>Bacteria</taxon>
        <taxon>Pseudomonadati</taxon>
        <taxon>Planctomycetota</taxon>
        <taxon>Phycisphaerae</taxon>
        <taxon>Sedimentisphaerales</taxon>
        <taxon>Anaerohalosphaeraceae</taxon>
        <taxon>Anaerohalosphaera</taxon>
    </lineage>
</organism>